<dbReference type="Proteomes" id="UP001501803">
    <property type="component" value="Unassembled WGS sequence"/>
</dbReference>
<feature type="transmembrane region" description="Helical" evidence="10">
    <location>
        <begin position="21"/>
        <end position="42"/>
    </location>
</feature>
<comment type="similarity">
    <text evidence="2">Belongs to the nitronate monooxygenase family. NMO class I subfamily.</text>
</comment>
<keyword evidence="7 11" id="KW-0503">Monooxygenase</keyword>
<comment type="caution">
    <text evidence="11">The sequence shown here is derived from an EMBL/GenBank/DDBJ whole genome shotgun (WGS) entry which is preliminary data.</text>
</comment>
<sequence>MTEQRRSSDWRHTTLTELLGLRLPIVLGPFGGLSSVALAAAVSNAGGLGSFGLYGYDAERIRLAARQIRELTTRPFNLNLWLDHDNAAALAPTEAEFTSWLEPLLPYFHELDVAPPTRPAQFLPTVAEQFDAVVEARPSVVSFVFGVPSAGMLDRCRSAGIRAIGTATTVAESIALDAAGVDAIVASGFEAGGHRVSFLNTAEDSLMGLFALLPQVVDAVSVPVIAAGGIADGRGIAAALTLGADAAVLGTAFLTTDESAISPAHRERILSPEATRTVLTRVYSGRLARGIPNRMYSELTKKAADHSAGNATTGATALAPFPAQNWLTGRFKPAAIERRNAELMSLWAGQAGPLARAGSATELMSRLEAETSALLG</sequence>
<evidence type="ECO:0000313" key="12">
    <source>
        <dbReference type="Proteomes" id="UP001501803"/>
    </source>
</evidence>
<keyword evidence="10" id="KW-0812">Transmembrane</keyword>
<evidence type="ECO:0000256" key="7">
    <source>
        <dbReference type="ARBA" id="ARBA00023033"/>
    </source>
</evidence>
<keyword evidence="3" id="KW-0216">Detoxification</keyword>
<keyword evidence="6" id="KW-0560">Oxidoreductase</keyword>
<protein>
    <recommendedName>
        <fullName evidence="8">Propionate 3-nitronate monooxygenase</fullName>
    </recommendedName>
</protein>
<keyword evidence="4" id="KW-0285">Flavoprotein</keyword>
<evidence type="ECO:0000256" key="3">
    <source>
        <dbReference type="ARBA" id="ARBA00022575"/>
    </source>
</evidence>
<dbReference type="GO" id="GO:0004497">
    <property type="term" value="F:monooxygenase activity"/>
    <property type="evidence" value="ECO:0007669"/>
    <property type="project" value="UniProtKB-KW"/>
</dbReference>
<dbReference type="InterPro" id="IPR004136">
    <property type="entry name" value="NMO"/>
</dbReference>
<comment type="catalytic activity">
    <reaction evidence="9">
        <text>3 propionate 3-nitronate + 3 O2 + H2O = 3 3-oxopropanoate + 2 nitrate + nitrite + H2O2 + 3 H(+)</text>
        <dbReference type="Rhea" id="RHEA:57332"/>
        <dbReference type="ChEBI" id="CHEBI:15377"/>
        <dbReference type="ChEBI" id="CHEBI:15378"/>
        <dbReference type="ChEBI" id="CHEBI:15379"/>
        <dbReference type="ChEBI" id="CHEBI:16240"/>
        <dbReference type="ChEBI" id="CHEBI:16301"/>
        <dbReference type="ChEBI" id="CHEBI:17632"/>
        <dbReference type="ChEBI" id="CHEBI:33190"/>
        <dbReference type="ChEBI" id="CHEBI:136067"/>
    </reaction>
</comment>
<accession>A0ABP7K4Z9</accession>
<evidence type="ECO:0000256" key="9">
    <source>
        <dbReference type="ARBA" id="ARBA00049401"/>
    </source>
</evidence>
<dbReference type="Pfam" id="PF03060">
    <property type="entry name" value="NMO"/>
    <property type="match status" value="1"/>
</dbReference>
<keyword evidence="5" id="KW-0288">FMN</keyword>
<evidence type="ECO:0000256" key="8">
    <source>
        <dbReference type="ARBA" id="ARBA00031155"/>
    </source>
</evidence>
<dbReference type="CDD" id="cd04730">
    <property type="entry name" value="NPD_like"/>
    <property type="match status" value="1"/>
</dbReference>
<organism evidence="11 12">
    <name type="scientific">Leifsonia kafniensis</name>
    <dbReference type="NCBI Taxonomy" id="475957"/>
    <lineage>
        <taxon>Bacteria</taxon>
        <taxon>Bacillati</taxon>
        <taxon>Actinomycetota</taxon>
        <taxon>Actinomycetes</taxon>
        <taxon>Micrococcales</taxon>
        <taxon>Microbacteriaceae</taxon>
        <taxon>Leifsonia</taxon>
    </lineage>
</organism>
<keyword evidence="10" id="KW-0472">Membrane</keyword>
<evidence type="ECO:0000256" key="1">
    <source>
        <dbReference type="ARBA" id="ARBA00001917"/>
    </source>
</evidence>
<evidence type="ECO:0000256" key="5">
    <source>
        <dbReference type="ARBA" id="ARBA00022643"/>
    </source>
</evidence>
<name>A0ABP7K4Z9_9MICO</name>
<keyword evidence="10" id="KW-1133">Transmembrane helix</keyword>
<dbReference type="InterPro" id="IPR013785">
    <property type="entry name" value="Aldolase_TIM"/>
</dbReference>
<dbReference type="PANTHER" id="PTHR42747">
    <property type="entry name" value="NITRONATE MONOOXYGENASE-RELATED"/>
    <property type="match status" value="1"/>
</dbReference>
<comment type="cofactor">
    <cofactor evidence="1">
        <name>FMN</name>
        <dbReference type="ChEBI" id="CHEBI:58210"/>
    </cofactor>
</comment>
<gene>
    <name evidence="11" type="ORF">GCM10022381_07060</name>
</gene>
<evidence type="ECO:0000256" key="2">
    <source>
        <dbReference type="ARBA" id="ARBA00009881"/>
    </source>
</evidence>
<keyword evidence="12" id="KW-1185">Reference proteome</keyword>
<dbReference type="PANTHER" id="PTHR42747:SF3">
    <property type="entry name" value="NITRONATE MONOOXYGENASE-RELATED"/>
    <property type="match status" value="1"/>
</dbReference>
<proteinExistence type="inferred from homology"/>
<evidence type="ECO:0000256" key="10">
    <source>
        <dbReference type="SAM" id="Phobius"/>
    </source>
</evidence>
<reference evidence="12" key="1">
    <citation type="journal article" date="2019" name="Int. J. Syst. Evol. Microbiol.">
        <title>The Global Catalogue of Microorganisms (GCM) 10K type strain sequencing project: providing services to taxonomists for standard genome sequencing and annotation.</title>
        <authorList>
            <consortium name="The Broad Institute Genomics Platform"/>
            <consortium name="The Broad Institute Genome Sequencing Center for Infectious Disease"/>
            <person name="Wu L."/>
            <person name="Ma J."/>
        </authorList>
    </citation>
    <scope>NUCLEOTIDE SEQUENCE [LARGE SCALE GENOMIC DNA]</scope>
    <source>
        <strain evidence="12">JCM 17021</strain>
    </source>
</reference>
<dbReference type="SUPFAM" id="SSF51412">
    <property type="entry name" value="Inosine monophosphate dehydrogenase (IMPDH)"/>
    <property type="match status" value="1"/>
</dbReference>
<dbReference type="Gene3D" id="3.20.20.70">
    <property type="entry name" value="Aldolase class I"/>
    <property type="match status" value="1"/>
</dbReference>
<evidence type="ECO:0000313" key="11">
    <source>
        <dbReference type="EMBL" id="GAA3865958.1"/>
    </source>
</evidence>
<dbReference type="EMBL" id="BAABCN010000002">
    <property type="protein sequence ID" value="GAA3865958.1"/>
    <property type="molecule type" value="Genomic_DNA"/>
</dbReference>
<evidence type="ECO:0000256" key="4">
    <source>
        <dbReference type="ARBA" id="ARBA00022630"/>
    </source>
</evidence>
<evidence type="ECO:0000256" key="6">
    <source>
        <dbReference type="ARBA" id="ARBA00023002"/>
    </source>
</evidence>
<dbReference type="RefSeq" id="WP_345062330.1">
    <property type="nucleotide sequence ID" value="NZ_BAABCN010000002.1"/>
</dbReference>